<organism evidence="2 3">
    <name type="scientific">Patagioenas fasciata monilis</name>
    <dbReference type="NCBI Taxonomy" id="372326"/>
    <lineage>
        <taxon>Eukaryota</taxon>
        <taxon>Metazoa</taxon>
        <taxon>Chordata</taxon>
        <taxon>Craniata</taxon>
        <taxon>Vertebrata</taxon>
        <taxon>Euteleostomi</taxon>
        <taxon>Archelosauria</taxon>
        <taxon>Archosauria</taxon>
        <taxon>Dinosauria</taxon>
        <taxon>Saurischia</taxon>
        <taxon>Theropoda</taxon>
        <taxon>Coelurosauria</taxon>
        <taxon>Aves</taxon>
        <taxon>Neognathae</taxon>
        <taxon>Neoaves</taxon>
        <taxon>Columbimorphae</taxon>
        <taxon>Columbiformes</taxon>
        <taxon>Columbidae</taxon>
        <taxon>Patagioenas</taxon>
    </lineage>
</organism>
<evidence type="ECO:0000256" key="1">
    <source>
        <dbReference type="SAM" id="MobiDB-lite"/>
    </source>
</evidence>
<sequence length="94" mass="10578">MCCAYSRNKYMSQGTSSWKLFAHKPEPQEVPFTSDSRAAQVRRARGTAQGSSQQKWVPLSQAVVCTQTSHVNFLFSVRRLNTVLENNLTAVKKT</sequence>
<evidence type="ECO:0000313" key="3">
    <source>
        <dbReference type="Proteomes" id="UP000190648"/>
    </source>
</evidence>
<name>A0A1V4JR42_PATFA</name>
<gene>
    <name evidence="2" type="ORF">AV530_019942</name>
</gene>
<protein>
    <submittedName>
        <fullName evidence="2">Uncharacterized protein</fullName>
    </submittedName>
</protein>
<comment type="caution">
    <text evidence="2">The sequence shown here is derived from an EMBL/GenBank/DDBJ whole genome shotgun (WGS) entry which is preliminary data.</text>
</comment>
<feature type="region of interest" description="Disordered" evidence="1">
    <location>
        <begin position="28"/>
        <end position="52"/>
    </location>
</feature>
<dbReference type="AlphaFoldDB" id="A0A1V4JR42"/>
<dbReference type="EMBL" id="LSYS01006695">
    <property type="protein sequence ID" value="OPJ74631.1"/>
    <property type="molecule type" value="Genomic_DNA"/>
</dbReference>
<accession>A0A1V4JR42</accession>
<dbReference type="Proteomes" id="UP000190648">
    <property type="component" value="Unassembled WGS sequence"/>
</dbReference>
<proteinExistence type="predicted"/>
<keyword evidence="3" id="KW-1185">Reference proteome</keyword>
<reference evidence="2 3" key="1">
    <citation type="submission" date="2016-02" db="EMBL/GenBank/DDBJ databases">
        <title>Band-tailed pigeon sequencing and assembly.</title>
        <authorList>
            <person name="Soares A.E."/>
            <person name="Novak B.J."/>
            <person name="Rice E.S."/>
            <person name="O'Connell B."/>
            <person name="Chang D."/>
            <person name="Weber S."/>
            <person name="Shapiro B."/>
        </authorList>
    </citation>
    <scope>NUCLEOTIDE SEQUENCE [LARGE SCALE GENOMIC DNA]</scope>
    <source>
        <strain evidence="2">BTP2013</strain>
        <tissue evidence="2">Blood</tissue>
    </source>
</reference>
<evidence type="ECO:0000313" key="2">
    <source>
        <dbReference type="EMBL" id="OPJ74631.1"/>
    </source>
</evidence>